<dbReference type="Proteomes" id="UP000007838">
    <property type="component" value="Chromosome"/>
</dbReference>
<dbReference type="KEGG" id="eec:EcWSU1_02291"/>
<proteinExistence type="predicted"/>
<evidence type="ECO:0000313" key="1">
    <source>
        <dbReference type="EMBL" id="AEW73726.1"/>
    </source>
</evidence>
<organism evidence="1 2">
    <name type="scientific">Enterobacter ludwigii</name>
    <dbReference type="NCBI Taxonomy" id="299767"/>
    <lineage>
        <taxon>Bacteria</taxon>
        <taxon>Pseudomonadati</taxon>
        <taxon>Pseudomonadota</taxon>
        <taxon>Gammaproteobacteria</taxon>
        <taxon>Enterobacterales</taxon>
        <taxon>Enterobacteriaceae</taxon>
        <taxon>Enterobacter</taxon>
        <taxon>Enterobacter cloacae complex</taxon>
    </lineage>
</organism>
<evidence type="ECO:0000313" key="2">
    <source>
        <dbReference type="Proteomes" id="UP000007838"/>
    </source>
</evidence>
<sequence length="202" mass="22595">MRQRETGKTIVKQGIAGRVRQLEVPPFAADPHKTATGHDGVKQQAIALRVRRHGRVPGVRAIVHFVKTGPHIQHGILFVHQRNVDGRPAAVIGTNRHINHVFRVRAGIPQLSLRFLRAISVVDHQLQPGQCGDADGFRQRGGRIGMQQAQRLLINRTTRDVVGCGVFQIDMQRREGLRHINQFTLWGHSSAPLAFELTKLLL</sequence>
<name>G8LQ77_9ENTR</name>
<dbReference type="EMBL" id="CP002886">
    <property type="protein sequence ID" value="AEW73726.1"/>
    <property type="molecule type" value="Genomic_DNA"/>
</dbReference>
<dbReference type="HOGENOM" id="CLU_1352870_0_0_6"/>
<reference evidence="1 2" key="1">
    <citation type="journal article" date="2011" name="Stand. Genomic Sci.">
        <title>Complete genome of the onion pathogen Enterobacter cloacae EcWSU1.</title>
        <authorList>
            <person name="Humann J.L."/>
            <person name="Wildung M."/>
            <person name="Cheng C.H."/>
            <person name="Lee T."/>
            <person name="Stewart J.E."/>
            <person name="Drew J.C."/>
            <person name="Triplett E.W."/>
            <person name="Main D."/>
            <person name="Schroeder B.K."/>
        </authorList>
    </citation>
    <scope>NUCLEOTIDE SEQUENCE [LARGE SCALE GENOMIC DNA]</scope>
    <source>
        <strain evidence="1 2">EcWSU1</strain>
    </source>
</reference>
<dbReference type="AlphaFoldDB" id="G8LQ77"/>
<accession>G8LQ77</accession>
<gene>
    <name evidence="1" type="ORF">EcWSU1_02291</name>
</gene>
<protein>
    <submittedName>
        <fullName evidence="1">Uncharacterized protein</fullName>
    </submittedName>
</protein>